<reference evidence="1 2" key="2">
    <citation type="submission" date="2018-11" db="EMBL/GenBank/DDBJ databases">
        <authorList>
            <consortium name="Pathogen Informatics"/>
        </authorList>
    </citation>
    <scope>NUCLEOTIDE SEQUENCE [LARGE SCALE GENOMIC DNA]</scope>
</reference>
<sequence length="51" mass="5800">MVGRFYQKPETPRLEDDGSNLRGMAAVLRPVRFIEADYWLAVVNELPSFSG</sequence>
<name>A0A183J000_9BILA</name>
<dbReference type="EMBL" id="UZAM01012435">
    <property type="protein sequence ID" value="VDP21850.1"/>
    <property type="molecule type" value="Genomic_DNA"/>
</dbReference>
<evidence type="ECO:0000313" key="1">
    <source>
        <dbReference type="EMBL" id="VDP21850.1"/>
    </source>
</evidence>
<dbReference type="AlphaFoldDB" id="A0A183J000"/>
<accession>A0A183J000</accession>
<dbReference type="WBParaSite" id="SBAD_0000952801-mRNA-1">
    <property type="protein sequence ID" value="SBAD_0000952801-mRNA-1"/>
    <property type="gene ID" value="SBAD_0000952801"/>
</dbReference>
<proteinExistence type="predicted"/>
<reference evidence="3" key="1">
    <citation type="submission" date="2016-06" db="UniProtKB">
        <authorList>
            <consortium name="WormBaseParasite"/>
        </authorList>
    </citation>
    <scope>IDENTIFICATION</scope>
</reference>
<protein>
    <submittedName>
        <fullName evidence="3">MOSC domain-containing protein</fullName>
    </submittedName>
</protein>
<keyword evidence="2" id="KW-1185">Reference proteome</keyword>
<dbReference type="Proteomes" id="UP000270296">
    <property type="component" value="Unassembled WGS sequence"/>
</dbReference>
<organism evidence="3">
    <name type="scientific">Soboliphyme baturini</name>
    <dbReference type="NCBI Taxonomy" id="241478"/>
    <lineage>
        <taxon>Eukaryota</taxon>
        <taxon>Metazoa</taxon>
        <taxon>Ecdysozoa</taxon>
        <taxon>Nematoda</taxon>
        <taxon>Enoplea</taxon>
        <taxon>Dorylaimia</taxon>
        <taxon>Dioctophymatida</taxon>
        <taxon>Dioctophymatoidea</taxon>
        <taxon>Soboliphymatidae</taxon>
        <taxon>Soboliphyme</taxon>
    </lineage>
</organism>
<evidence type="ECO:0000313" key="3">
    <source>
        <dbReference type="WBParaSite" id="SBAD_0000952801-mRNA-1"/>
    </source>
</evidence>
<evidence type="ECO:0000313" key="2">
    <source>
        <dbReference type="Proteomes" id="UP000270296"/>
    </source>
</evidence>
<gene>
    <name evidence="1" type="ORF">SBAD_LOCUS9198</name>
</gene>